<dbReference type="OrthoDB" id="9804751at2"/>
<dbReference type="Gene3D" id="1.10.3210.10">
    <property type="entry name" value="Hypothetical protein af1432"/>
    <property type="match status" value="1"/>
</dbReference>
<dbReference type="AlphaFoldDB" id="A0A4R3KBK5"/>
<sequence length="411" mass="46963">MNLYVARQPILDHELNTVAYELLFRDGLQNSMNYNIDGYDATQKILSNSMVAFGLRNIAGNKKLFINFTGQNIEKGDVSSLPPEMVIVEILENTEPTAALLSTCRELKKKGYKFALDDFVFAAKYQPLIDLADIIKIDFLITKTPAERKRMREILPKHIKLLAEKVENQEEYEQALAFGYELFQGYFFCKPVIISQQTSQVDITSQLMLLRELNNKKLDLDRLESIIKRDISLIHKLLKYIINSPYASSSDKVHTLKQAISLLKIDGIRNWINLVCMKDLSAEKPNELFTTLLIRAKFCELTAENIPNTKVEKDTAFLVGMLSLSDVVLGQPMEKIINDLGLATEIRDALVLHKNILGELLKLSTDYEHGNWQEVKIWCKKNHFPEELLASLYNEVIQWSTKVNEGISSVM</sequence>
<dbReference type="SUPFAM" id="SSF109604">
    <property type="entry name" value="HD-domain/PDEase-like"/>
    <property type="match status" value="1"/>
</dbReference>
<evidence type="ECO:0000259" key="1">
    <source>
        <dbReference type="PROSITE" id="PS50883"/>
    </source>
</evidence>
<dbReference type="InterPro" id="IPR001633">
    <property type="entry name" value="EAL_dom"/>
</dbReference>
<dbReference type="PROSITE" id="PS51833">
    <property type="entry name" value="HDOD"/>
    <property type="match status" value="1"/>
</dbReference>
<name>A0A4R3KBK5_9FIRM</name>
<dbReference type="PANTHER" id="PTHR33525">
    <property type="match status" value="1"/>
</dbReference>
<evidence type="ECO:0000313" key="4">
    <source>
        <dbReference type="Proteomes" id="UP000295188"/>
    </source>
</evidence>
<reference evidence="3 4" key="1">
    <citation type="submission" date="2019-03" db="EMBL/GenBank/DDBJ databases">
        <title>Genomic Encyclopedia of Type Strains, Phase IV (KMG-IV): sequencing the most valuable type-strain genomes for metagenomic binning, comparative biology and taxonomic classification.</title>
        <authorList>
            <person name="Goeker M."/>
        </authorList>
    </citation>
    <scope>NUCLEOTIDE SEQUENCE [LARGE SCALE GENOMIC DNA]</scope>
    <source>
        <strain evidence="3 4">DSM 20467</strain>
    </source>
</reference>
<dbReference type="RefSeq" id="WP_132548132.1">
    <property type="nucleotide sequence ID" value="NZ_SMAA01000004.1"/>
</dbReference>
<protein>
    <submittedName>
        <fullName evidence="3">EAL and modified HD-GYP domain-containing signal transduction protein</fullName>
    </submittedName>
</protein>
<organism evidence="3 4">
    <name type="scientific">Pectinatus cerevisiiphilus</name>
    <dbReference type="NCBI Taxonomy" id="86956"/>
    <lineage>
        <taxon>Bacteria</taxon>
        <taxon>Bacillati</taxon>
        <taxon>Bacillota</taxon>
        <taxon>Negativicutes</taxon>
        <taxon>Selenomonadales</taxon>
        <taxon>Selenomonadaceae</taxon>
        <taxon>Pectinatus</taxon>
    </lineage>
</organism>
<dbReference type="InterPro" id="IPR035919">
    <property type="entry name" value="EAL_sf"/>
</dbReference>
<dbReference type="Gene3D" id="3.20.20.450">
    <property type="entry name" value="EAL domain"/>
    <property type="match status" value="1"/>
</dbReference>
<keyword evidence="4" id="KW-1185">Reference proteome</keyword>
<proteinExistence type="predicted"/>
<dbReference type="Pfam" id="PF08668">
    <property type="entry name" value="HDOD"/>
    <property type="match status" value="1"/>
</dbReference>
<dbReference type="InterPro" id="IPR013976">
    <property type="entry name" value="HDOD"/>
</dbReference>
<dbReference type="PROSITE" id="PS50883">
    <property type="entry name" value="EAL"/>
    <property type="match status" value="1"/>
</dbReference>
<dbReference type="PIRSF" id="PIRSF003180">
    <property type="entry name" value="DiGMPpdiest_YuxH"/>
    <property type="match status" value="1"/>
</dbReference>
<evidence type="ECO:0000259" key="2">
    <source>
        <dbReference type="PROSITE" id="PS51833"/>
    </source>
</evidence>
<dbReference type="InterPro" id="IPR052340">
    <property type="entry name" value="RNase_Y/CdgJ"/>
</dbReference>
<dbReference type="InterPro" id="IPR014408">
    <property type="entry name" value="dGMP_Pdiesterase_EAL/HD-GYP"/>
</dbReference>
<dbReference type="SMART" id="SM00052">
    <property type="entry name" value="EAL"/>
    <property type="match status" value="1"/>
</dbReference>
<comment type="caution">
    <text evidence="3">The sequence shown here is derived from an EMBL/GenBank/DDBJ whole genome shotgun (WGS) entry which is preliminary data.</text>
</comment>
<accession>A0A4R3KBK5</accession>
<gene>
    <name evidence="3" type="ORF">EDC37_104168</name>
</gene>
<dbReference type="Proteomes" id="UP000295188">
    <property type="component" value="Unassembled WGS sequence"/>
</dbReference>
<dbReference type="SUPFAM" id="SSF141868">
    <property type="entry name" value="EAL domain-like"/>
    <property type="match status" value="1"/>
</dbReference>
<feature type="domain" description="EAL" evidence="1">
    <location>
        <begin position="1"/>
        <end position="205"/>
    </location>
</feature>
<dbReference type="Pfam" id="PF00563">
    <property type="entry name" value="EAL"/>
    <property type="match status" value="1"/>
</dbReference>
<feature type="domain" description="HDOD" evidence="2">
    <location>
        <begin position="199"/>
        <end position="388"/>
    </location>
</feature>
<evidence type="ECO:0000313" key="3">
    <source>
        <dbReference type="EMBL" id="TCS80564.1"/>
    </source>
</evidence>
<dbReference type="EMBL" id="SMAA01000004">
    <property type="protein sequence ID" value="TCS80564.1"/>
    <property type="molecule type" value="Genomic_DNA"/>
</dbReference>
<dbReference type="PANTHER" id="PTHR33525:SF4">
    <property type="entry name" value="CYCLIC DI-GMP PHOSPHODIESTERASE CDGJ"/>
    <property type="match status" value="1"/>
</dbReference>